<evidence type="ECO:0000313" key="2">
    <source>
        <dbReference type="EMBL" id="PQO37403.1"/>
    </source>
</evidence>
<dbReference type="AlphaFoldDB" id="A0A2S8FYY9"/>
<reference evidence="2 3" key="1">
    <citation type="submission" date="2018-02" db="EMBL/GenBank/DDBJ databases">
        <title>Comparative genomes isolates from brazilian mangrove.</title>
        <authorList>
            <person name="Araujo J.E."/>
            <person name="Taketani R.G."/>
            <person name="Silva M.C.P."/>
            <person name="Loureco M.V."/>
            <person name="Andreote F.D."/>
        </authorList>
    </citation>
    <scope>NUCLEOTIDE SEQUENCE [LARGE SCALE GENOMIC DNA]</scope>
    <source>
        <strain evidence="2 3">Hex-1 MGV</strain>
    </source>
</reference>
<dbReference type="InterPro" id="IPR052340">
    <property type="entry name" value="RNase_Y/CdgJ"/>
</dbReference>
<gene>
    <name evidence="2" type="ORF">C5Y83_05515</name>
</gene>
<dbReference type="PANTHER" id="PTHR33525">
    <property type="match status" value="1"/>
</dbReference>
<dbReference type="InterPro" id="IPR013976">
    <property type="entry name" value="HDOD"/>
</dbReference>
<dbReference type="SMART" id="SM00471">
    <property type="entry name" value="HDc"/>
    <property type="match status" value="1"/>
</dbReference>
<dbReference type="PANTHER" id="PTHR33525:SF3">
    <property type="entry name" value="RIBONUCLEASE Y"/>
    <property type="match status" value="1"/>
</dbReference>
<dbReference type="OrthoDB" id="243535at2"/>
<dbReference type="NCBIfam" id="TIGR00277">
    <property type="entry name" value="HDIG"/>
    <property type="match status" value="1"/>
</dbReference>
<dbReference type="Pfam" id="PF08668">
    <property type="entry name" value="HDOD"/>
    <property type="match status" value="1"/>
</dbReference>
<proteinExistence type="predicted"/>
<feature type="domain" description="HDOD" evidence="1">
    <location>
        <begin position="21"/>
        <end position="218"/>
    </location>
</feature>
<dbReference type="CDD" id="cd00077">
    <property type="entry name" value="HDc"/>
    <property type="match status" value="1"/>
</dbReference>
<evidence type="ECO:0000259" key="1">
    <source>
        <dbReference type="PROSITE" id="PS51833"/>
    </source>
</evidence>
<accession>A0A2S8FYY9</accession>
<protein>
    <recommendedName>
        <fullName evidence="1">HDOD domain-containing protein</fullName>
    </recommendedName>
</protein>
<dbReference type="InterPro" id="IPR003607">
    <property type="entry name" value="HD/PDEase_dom"/>
</dbReference>
<sequence>MENTESQPKIVRTAIERIRNIHTLPEIAIRIRELLDDPECTADKVDQLICTDPALSARILRVVNSSFYGMPGQFSSVKRAVIFLGLNAIKNITIAASLNKMFKAHPAMPNFHAEDLWMHSVAVGVLSQQIALRAGNVASDDAFLAGLIHDVGIIVELQACRNEFAEVLKRCSKDKDLTLREAESQVFGVTHEEFGAELCRAWRFPGQLVDVTSRHHNPETLPEHSRIMPRIVHLADLLANKAGKHAAPGAEGKVITSDLLDKVGVTIDDLSLIAKELPDRIAEVKQVYTA</sequence>
<dbReference type="RefSeq" id="WP_105328652.1">
    <property type="nucleotide sequence ID" value="NZ_PUHY01000005.1"/>
</dbReference>
<dbReference type="InterPro" id="IPR006675">
    <property type="entry name" value="HDIG_dom"/>
</dbReference>
<dbReference type="SUPFAM" id="SSF109604">
    <property type="entry name" value="HD-domain/PDEase-like"/>
    <property type="match status" value="1"/>
</dbReference>
<dbReference type="PROSITE" id="PS51833">
    <property type="entry name" value="HDOD"/>
    <property type="match status" value="1"/>
</dbReference>
<dbReference type="Proteomes" id="UP000238322">
    <property type="component" value="Unassembled WGS sequence"/>
</dbReference>
<name>A0A2S8FYY9_9BACT</name>
<organism evidence="2 3">
    <name type="scientific">Blastopirellula marina</name>
    <dbReference type="NCBI Taxonomy" id="124"/>
    <lineage>
        <taxon>Bacteria</taxon>
        <taxon>Pseudomonadati</taxon>
        <taxon>Planctomycetota</taxon>
        <taxon>Planctomycetia</taxon>
        <taxon>Pirellulales</taxon>
        <taxon>Pirellulaceae</taxon>
        <taxon>Blastopirellula</taxon>
    </lineage>
</organism>
<dbReference type="EMBL" id="PUHY01000005">
    <property type="protein sequence ID" value="PQO37403.1"/>
    <property type="molecule type" value="Genomic_DNA"/>
</dbReference>
<dbReference type="Gene3D" id="1.10.3210.10">
    <property type="entry name" value="Hypothetical protein af1432"/>
    <property type="match status" value="1"/>
</dbReference>
<comment type="caution">
    <text evidence="2">The sequence shown here is derived from an EMBL/GenBank/DDBJ whole genome shotgun (WGS) entry which is preliminary data.</text>
</comment>
<evidence type="ECO:0000313" key="3">
    <source>
        <dbReference type="Proteomes" id="UP000238322"/>
    </source>
</evidence>